<gene>
    <name evidence="1" type="ORF">DK869_07165</name>
</gene>
<sequence length="231" mass="26057">MTQSSTPPIIAIIGCDGSGKTTVCLELERWLNSVHPTKLCHLGRQTGNIRRRLIKLPFLGKKLDKNITKTNKQAKSKKGPNALLALGIFIMSLRRVYRFYRMLSLRKQGFYILTDRFPQVAIIGGLDGPDLTTENPASSITRLLTKLERSLYNWMINHTPDLVIRLNVTVETAQQRKPDHRLESMIKKIGTLQQLTYNGAPIIDIDNNTQPIEETINQAKKAIAKKLNIAS</sequence>
<comment type="caution">
    <text evidence="1">The sequence shown here is derived from an EMBL/GenBank/DDBJ whole genome shotgun (WGS) entry which is preliminary data.</text>
</comment>
<dbReference type="EMBL" id="QGLT01000004">
    <property type="protein sequence ID" value="PXY99719.1"/>
    <property type="molecule type" value="Genomic_DNA"/>
</dbReference>
<name>A0A318MVL5_9PROT</name>
<dbReference type="InterPro" id="IPR027417">
    <property type="entry name" value="P-loop_NTPase"/>
</dbReference>
<keyword evidence="2" id="KW-1185">Reference proteome</keyword>
<dbReference type="OrthoDB" id="6853346at2"/>
<accession>A0A318MVL5</accession>
<evidence type="ECO:0000313" key="1">
    <source>
        <dbReference type="EMBL" id="PXY99719.1"/>
    </source>
</evidence>
<reference evidence="1 2" key="1">
    <citation type="submission" date="2018-05" db="EMBL/GenBank/DDBJ databases">
        <title>Reference genomes for bee gut microbiota database.</title>
        <authorList>
            <person name="Ellegaard K.M."/>
        </authorList>
    </citation>
    <scope>NUCLEOTIDE SEQUENCE [LARGE SCALE GENOMIC DNA]</scope>
    <source>
        <strain evidence="1 2">ESL0284</strain>
    </source>
</reference>
<dbReference type="Proteomes" id="UP000247565">
    <property type="component" value="Unassembled WGS sequence"/>
</dbReference>
<evidence type="ECO:0000313" key="2">
    <source>
        <dbReference type="Proteomes" id="UP000247565"/>
    </source>
</evidence>
<keyword evidence="1" id="KW-0378">Hydrolase</keyword>
<dbReference type="RefSeq" id="WP_110439339.1">
    <property type="nucleotide sequence ID" value="NZ_CP046393.1"/>
</dbReference>
<dbReference type="AlphaFoldDB" id="A0A318MVL5"/>
<organism evidence="1 2">
    <name type="scientific">Commensalibacter melissae</name>
    <dbReference type="NCBI Taxonomy" id="2070537"/>
    <lineage>
        <taxon>Bacteria</taxon>
        <taxon>Pseudomonadati</taxon>
        <taxon>Pseudomonadota</taxon>
        <taxon>Alphaproteobacteria</taxon>
        <taxon>Acetobacterales</taxon>
        <taxon>Acetobacteraceae</taxon>
    </lineage>
</organism>
<dbReference type="SUPFAM" id="SSF52540">
    <property type="entry name" value="P-loop containing nucleoside triphosphate hydrolases"/>
    <property type="match status" value="1"/>
</dbReference>
<protein>
    <submittedName>
        <fullName evidence="1">Nucleoside triphosphate hydrolase</fullName>
    </submittedName>
</protein>
<proteinExistence type="predicted"/>
<dbReference type="GO" id="GO:0016787">
    <property type="term" value="F:hydrolase activity"/>
    <property type="evidence" value="ECO:0007669"/>
    <property type="project" value="UniProtKB-KW"/>
</dbReference>
<dbReference type="Gene3D" id="3.40.50.300">
    <property type="entry name" value="P-loop containing nucleotide triphosphate hydrolases"/>
    <property type="match status" value="1"/>
</dbReference>